<accession>A0A9P7N3A9</accession>
<dbReference type="AlphaFoldDB" id="A0A9P7N3A9"/>
<comment type="caution">
    <text evidence="1">The sequence shown here is derived from an EMBL/GenBank/DDBJ whole genome shotgun (WGS) entry which is preliminary data.</text>
</comment>
<dbReference type="Proteomes" id="UP000748025">
    <property type="component" value="Unassembled WGS sequence"/>
</dbReference>
<reference evidence="1" key="1">
    <citation type="journal article" date="2020" name="bioRxiv">
        <title>Whole genome comparisons of ergot fungi reveals the divergence and evolution of species within the genus Claviceps are the result of varying mechanisms driving genome evolution and host range expansion.</title>
        <authorList>
            <person name="Wyka S.A."/>
            <person name="Mondo S.J."/>
            <person name="Liu M."/>
            <person name="Dettman J."/>
            <person name="Nalam V."/>
            <person name="Broders K.D."/>
        </authorList>
    </citation>
    <scope>NUCLEOTIDE SEQUENCE</scope>
    <source>
        <strain evidence="1">CCC 602</strain>
    </source>
</reference>
<dbReference type="EMBL" id="SRPW01005012">
    <property type="protein sequence ID" value="KAG5979103.1"/>
    <property type="molecule type" value="Genomic_DNA"/>
</dbReference>
<evidence type="ECO:0000313" key="2">
    <source>
        <dbReference type="Proteomes" id="UP000748025"/>
    </source>
</evidence>
<sequence length="109" mass="10708">MNQKCKLDPSADMATCTAVVSTENHAIFSAQTVLSGYASMMFPATITAGADKLTASAGATASAVTSISSFSSSTIRATSTATNAAMLTTSRNGALLAGVAGVVAGVLAL</sequence>
<dbReference type="OrthoDB" id="4991875at2759"/>
<evidence type="ECO:0000313" key="1">
    <source>
        <dbReference type="EMBL" id="KAG5979103.1"/>
    </source>
</evidence>
<keyword evidence="2" id="KW-1185">Reference proteome</keyword>
<proteinExistence type="predicted"/>
<protein>
    <submittedName>
        <fullName evidence="1">Uncharacterized protein</fullName>
    </submittedName>
</protein>
<gene>
    <name evidence="1" type="ORF">E4U43_006945</name>
</gene>
<organism evidence="1 2">
    <name type="scientific">Claviceps pusilla</name>
    <dbReference type="NCBI Taxonomy" id="123648"/>
    <lineage>
        <taxon>Eukaryota</taxon>
        <taxon>Fungi</taxon>
        <taxon>Dikarya</taxon>
        <taxon>Ascomycota</taxon>
        <taxon>Pezizomycotina</taxon>
        <taxon>Sordariomycetes</taxon>
        <taxon>Hypocreomycetidae</taxon>
        <taxon>Hypocreales</taxon>
        <taxon>Clavicipitaceae</taxon>
        <taxon>Claviceps</taxon>
    </lineage>
</organism>
<name>A0A9P7N3A9_9HYPO</name>